<protein>
    <submittedName>
        <fullName evidence="2">Uncharacterized protein</fullName>
    </submittedName>
</protein>
<name>A0ABR3LIY7_9TELE</name>
<keyword evidence="1" id="KW-0812">Transmembrane</keyword>
<keyword evidence="1" id="KW-0472">Membrane</keyword>
<reference evidence="2 3" key="1">
    <citation type="submission" date="2023-09" db="EMBL/GenBank/DDBJ databases">
        <authorList>
            <person name="Wang M."/>
        </authorList>
    </citation>
    <scope>NUCLEOTIDE SEQUENCE [LARGE SCALE GENOMIC DNA]</scope>
    <source>
        <strain evidence="2">GT-2023</strain>
        <tissue evidence="2">Liver</tissue>
    </source>
</reference>
<gene>
    <name evidence="2" type="ORF">QQF64_019475</name>
</gene>
<keyword evidence="3" id="KW-1185">Reference proteome</keyword>
<evidence type="ECO:0000256" key="1">
    <source>
        <dbReference type="SAM" id="Phobius"/>
    </source>
</evidence>
<accession>A0ABR3LIY7</accession>
<evidence type="ECO:0000313" key="2">
    <source>
        <dbReference type="EMBL" id="KAL1251679.1"/>
    </source>
</evidence>
<comment type="caution">
    <text evidence="2">The sequence shown here is derived from an EMBL/GenBank/DDBJ whole genome shotgun (WGS) entry which is preliminary data.</text>
</comment>
<keyword evidence="1" id="KW-1133">Transmembrane helix</keyword>
<sequence length="94" mass="10370">MNIRTTNSGIYKLEINSSIRHRWHSSSISSFKSFHVAIIESEQSVVGIYVGIGVFLVVVVVAAVMTTGVIYCCRNNSTQPGQNRTTTLNTRQHG</sequence>
<proteinExistence type="predicted"/>
<dbReference type="EMBL" id="JAYMGO010000022">
    <property type="protein sequence ID" value="KAL1251679.1"/>
    <property type="molecule type" value="Genomic_DNA"/>
</dbReference>
<evidence type="ECO:0000313" key="3">
    <source>
        <dbReference type="Proteomes" id="UP001558613"/>
    </source>
</evidence>
<feature type="transmembrane region" description="Helical" evidence="1">
    <location>
        <begin position="48"/>
        <end position="73"/>
    </location>
</feature>
<organism evidence="2 3">
    <name type="scientific">Cirrhinus molitorella</name>
    <name type="common">mud carp</name>
    <dbReference type="NCBI Taxonomy" id="172907"/>
    <lineage>
        <taxon>Eukaryota</taxon>
        <taxon>Metazoa</taxon>
        <taxon>Chordata</taxon>
        <taxon>Craniata</taxon>
        <taxon>Vertebrata</taxon>
        <taxon>Euteleostomi</taxon>
        <taxon>Actinopterygii</taxon>
        <taxon>Neopterygii</taxon>
        <taxon>Teleostei</taxon>
        <taxon>Ostariophysi</taxon>
        <taxon>Cypriniformes</taxon>
        <taxon>Cyprinidae</taxon>
        <taxon>Labeoninae</taxon>
        <taxon>Labeonini</taxon>
        <taxon>Cirrhinus</taxon>
    </lineage>
</organism>
<dbReference type="Proteomes" id="UP001558613">
    <property type="component" value="Unassembled WGS sequence"/>
</dbReference>